<organism evidence="6 7">
    <name type="scientific">Knoellia aerolata DSM 18566</name>
    <dbReference type="NCBI Taxonomy" id="1385519"/>
    <lineage>
        <taxon>Bacteria</taxon>
        <taxon>Bacillati</taxon>
        <taxon>Actinomycetota</taxon>
        <taxon>Actinomycetes</taxon>
        <taxon>Micrococcales</taxon>
        <taxon>Intrasporangiaceae</taxon>
        <taxon>Knoellia</taxon>
    </lineage>
</organism>
<proteinExistence type="predicted"/>
<dbReference type="Proteomes" id="UP000030013">
    <property type="component" value="Unassembled WGS sequence"/>
</dbReference>
<dbReference type="GO" id="GO:0003700">
    <property type="term" value="F:DNA-binding transcription factor activity"/>
    <property type="evidence" value="ECO:0007669"/>
    <property type="project" value="TreeGrafter"/>
</dbReference>
<dbReference type="Pfam" id="PF00440">
    <property type="entry name" value="TetR_N"/>
    <property type="match status" value="1"/>
</dbReference>
<dbReference type="PANTHER" id="PTHR30055">
    <property type="entry name" value="HTH-TYPE TRANSCRIPTIONAL REGULATOR RUTR"/>
    <property type="match status" value="1"/>
</dbReference>
<dbReference type="SUPFAM" id="SSF48498">
    <property type="entry name" value="Tetracyclin repressor-like, C-terminal domain"/>
    <property type="match status" value="1"/>
</dbReference>
<feature type="domain" description="HTH tetR-type" evidence="5">
    <location>
        <begin position="14"/>
        <end position="74"/>
    </location>
</feature>
<dbReference type="SUPFAM" id="SSF46689">
    <property type="entry name" value="Homeodomain-like"/>
    <property type="match status" value="1"/>
</dbReference>
<dbReference type="eggNOG" id="COG1309">
    <property type="taxonomic scope" value="Bacteria"/>
</dbReference>
<evidence type="ECO:0000313" key="6">
    <source>
        <dbReference type="EMBL" id="KGN39999.1"/>
    </source>
</evidence>
<name>A0A0A0JTL2_9MICO</name>
<dbReference type="PANTHER" id="PTHR30055:SF234">
    <property type="entry name" value="HTH-TYPE TRANSCRIPTIONAL REGULATOR BETI"/>
    <property type="match status" value="1"/>
</dbReference>
<comment type="caution">
    <text evidence="6">The sequence shown here is derived from an EMBL/GenBank/DDBJ whole genome shotgun (WGS) entry which is preliminary data.</text>
</comment>
<reference evidence="6 7" key="1">
    <citation type="submission" date="2013-08" db="EMBL/GenBank/DDBJ databases">
        <title>The genome sequence of Knoellia aerolata.</title>
        <authorList>
            <person name="Zhu W."/>
            <person name="Wang G."/>
        </authorList>
    </citation>
    <scope>NUCLEOTIDE SEQUENCE [LARGE SCALE GENOMIC DNA]</scope>
    <source>
        <strain evidence="6 7">DSM 18566</strain>
    </source>
</reference>
<evidence type="ECO:0000313" key="7">
    <source>
        <dbReference type="Proteomes" id="UP000030013"/>
    </source>
</evidence>
<evidence type="ECO:0000256" key="2">
    <source>
        <dbReference type="ARBA" id="ARBA00023125"/>
    </source>
</evidence>
<dbReference type="STRING" id="1385519.N801_16920"/>
<sequence>MTCPEELDPTRLLTPRAREVLAAARAVLERQGWEALTMRTLADELDIAAPSLYKHFASKEALRGQLAALALKEFGEAVRPVTTVAALVRRYRDVATAHPQLYRLSTSGPLDRAALPPGLEDWSGSPFLEATGDPHRAQALWAAVHGMVVLELDGRFPTGAAPEATWRELVRHFS</sequence>
<dbReference type="GO" id="GO:0000976">
    <property type="term" value="F:transcription cis-regulatory region binding"/>
    <property type="evidence" value="ECO:0007669"/>
    <property type="project" value="TreeGrafter"/>
</dbReference>
<evidence type="ECO:0000256" key="1">
    <source>
        <dbReference type="ARBA" id="ARBA00023015"/>
    </source>
</evidence>
<dbReference type="Gene3D" id="1.10.357.10">
    <property type="entry name" value="Tetracycline Repressor, domain 2"/>
    <property type="match status" value="1"/>
</dbReference>
<dbReference type="InterPro" id="IPR009057">
    <property type="entry name" value="Homeodomain-like_sf"/>
</dbReference>
<dbReference type="RefSeq" id="WP_156996811.1">
    <property type="nucleotide sequence ID" value="NZ_AVPL01000058.1"/>
</dbReference>
<dbReference type="PROSITE" id="PS50977">
    <property type="entry name" value="HTH_TETR_2"/>
    <property type="match status" value="1"/>
</dbReference>
<dbReference type="InterPro" id="IPR036271">
    <property type="entry name" value="Tet_transcr_reg_TetR-rel_C_sf"/>
</dbReference>
<keyword evidence="1" id="KW-0805">Transcription regulation</keyword>
<dbReference type="PRINTS" id="PR00455">
    <property type="entry name" value="HTHTETR"/>
</dbReference>
<dbReference type="Gene3D" id="1.10.10.60">
    <property type="entry name" value="Homeodomain-like"/>
    <property type="match status" value="1"/>
</dbReference>
<gene>
    <name evidence="6" type="ORF">N801_16920</name>
</gene>
<dbReference type="InterPro" id="IPR001647">
    <property type="entry name" value="HTH_TetR"/>
</dbReference>
<keyword evidence="3" id="KW-0804">Transcription</keyword>
<dbReference type="InterPro" id="IPR025996">
    <property type="entry name" value="MT1864/Rv1816-like_C"/>
</dbReference>
<protein>
    <recommendedName>
        <fullName evidence="5">HTH tetR-type domain-containing protein</fullName>
    </recommendedName>
</protein>
<dbReference type="AlphaFoldDB" id="A0A0A0JTL2"/>
<accession>A0A0A0JTL2</accession>
<dbReference type="OrthoDB" id="3173376at2"/>
<evidence type="ECO:0000256" key="4">
    <source>
        <dbReference type="PROSITE-ProRule" id="PRU00335"/>
    </source>
</evidence>
<dbReference type="Pfam" id="PF13305">
    <property type="entry name" value="TetR_C_33"/>
    <property type="match status" value="1"/>
</dbReference>
<keyword evidence="2 4" id="KW-0238">DNA-binding</keyword>
<evidence type="ECO:0000259" key="5">
    <source>
        <dbReference type="PROSITE" id="PS50977"/>
    </source>
</evidence>
<keyword evidence="7" id="KW-1185">Reference proteome</keyword>
<dbReference type="InterPro" id="IPR050109">
    <property type="entry name" value="HTH-type_TetR-like_transc_reg"/>
</dbReference>
<feature type="DNA-binding region" description="H-T-H motif" evidence="4">
    <location>
        <begin position="37"/>
        <end position="56"/>
    </location>
</feature>
<dbReference type="EMBL" id="AVPL01000058">
    <property type="protein sequence ID" value="KGN39999.1"/>
    <property type="molecule type" value="Genomic_DNA"/>
</dbReference>
<evidence type="ECO:0000256" key="3">
    <source>
        <dbReference type="ARBA" id="ARBA00023163"/>
    </source>
</evidence>